<proteinExistence type="predicted"/>
<keyword evidence="1" id="KW-0812">Transmembrane</keyword>
<dbReference type="PANTHER" id="PTHR42305:SF1">
    <property type="entry name" value="MEMBRANE PROTEIN RV1733C-RELATED"/>
    <property type="match status" value="1"/>
</dbReference>
<dbReference type="AlphaFoldDB" id="A0A839XLR4"/>
<dbReference type="Proteomes" id="UP000564573">
    <property type="component" value="Unassembled WGS sequence"/>
</dbReference>
<dbReference type="EMBL" id="JACIBS010000002">
    <property type="protein sequence ID" value="MBB3664832.1"/>
    <property type="molecule type" value="Genomic_DNA"/>
</dbReference>
<accession>A0A839XLR4</accession>
<dbReference type="InterPro" id="IPR039708">
    <property type="entry name" value="MT1774/Rv1733c-like"/>
</dbReference>
<name>A0A839XLR4_9PSEU</name>
<evidence type="ECO:0000313" key="2">
    <source>
        <dbReference type="EMBL" id="MBB3664832.1"/>
    </source>
</evidence>
<protein>
    <recommendedName>
        <fullName evidence="4">Transmembrane protein</fullName>
    </recommendedName>
</protein>
<sequence>MTARSVASSGRFTRAWRRIRPGRNPLARSGDRWEGRLLAMIVVLVIAAVPAAVTWGGDVYAGRLDDAARDAAAKHQVTAVLTADAPVSATAGYARGVRAPAQWTAPDGGERTGSVPAYRGATGGTEVTIWVDHGGEVTSAPVTQTGAIVDGVSAGVALWLLVAGAGGLGYGVFRVLLARSRQAWWDREWERAAQDWTRQ</sequence>
<comment type="caution">
    <text evidence="2">The sequence shown here is derived from an EMBL/GenBank/DDBJ whole genome shotgun (WGS) entry which is preliminary data.</text>
</comment>
<dbReference type="PANTHER" id="PTHR42305">
    <property type="entry name" value="MEMBRANE PROTEIN RV1733C-RELATED"/>
    <property type="match status" value="1"/>
</dbReference>
<keyword evidence="3" id="KW-1185">Reference proteome</keyword>
<dbReference type="RefSeq" id="WP_183785854.1">
    <property type="nucleotide sequence ID" value="NZ_JACIBS010000002.1"/>
</dbReference>
<feature type="transmembrane region" description="Helical" evidence="1">
    <location>
        <begin position="156"/>
        <end position="177"/>
    </location>
</feature>
<keyword evidence="1" id="KW-1133">Transmembrane helix</keyword>
<reference evidence="2 3" key="1">
    <citation type="submission" date="2020-08" db="EMBL/GenBank/DDBJ databases">
        <title>Sequencing the genomes of 1000 actinobacteria strains.</title>
        <authorList>
            <person name="Klenk H.-P."/>
        </authorList>
    </citation>
    <scope>NUCLEOTIDE SEQUENCE [LARGE SCALE GENOMIC DNA]</scope>
    <source>
        <strain evidence="2 3">DSM 45267</strain>
    </source>
</reference>
<feature type="transmembrane region" description="Helical" evidence="1">
    <location>
        <begin position="37"/>
        <end position="56"/>
    </location>
</feature>
<keyword evidence="1" id="KW-0472">Membrane</keyword>
<evidence type="ECO:0008006" key="4">
    <source>
        <dbReference type="Google" id="ProtNLM"/>
    </source>
</evidence>
<organism evidence="2 3">
    <name type="scientific">Prauserella sediminis</name>
    <dbReference type="NCBI Taxonomy" id="577680"/>
    <lineage>
        <taxon>Bacteria</taxon>
        <taxon>Bacillati</taxon>
        <taxon>Actinomycetota</taxon>
        <taxon>Actinomycetes</taxon>
        <taxon>Pseudonocardiales</taxon>
        <taxon>Pseudonocardiaceae</taxon>
        <taxon>Prauserella</taxon>
        <taxon>Prauserella salsuginis group</taxon>
    </lineage>
</organism>
<evidence type="ECO:0000313" key="3">
    <source>
        <dbReference type="Proteomes" id="UP000564573"/>
    </source>
</evidence>
<evidence type="ECO:0000256" key="1">
    <source>
        <dbReference type="SAM" id="Phobius"/>
    </source>
</evidence>
<gene>
    <name evidence="2" type="ORF">FB384_003783</name>
</gene>